<protein>
    <recommendedName>
        <fullName evidence="1">Neprosin PEP catalytic domain-containing protein</fullName>
    </recommendedName>
</protein>
<dbReference type="InterPro" id="IPR004314">
    <property type="entry name" value="Neprosin"/>
</dbReference>
<dbReference type="Proteomes" id="UP000243459">
    <property type="component" value="Chromosome 5"/>
</dbReference>
<sequence>MQAAGYKKACYNLMFQGFVVDQETGNWWLAFGDSVVGYWPKENFNKMEKATEVDWGGAVYSPLNEPSPPMGSSHLPFEASYHAIPSDALLAPLQGCGKKKVKMNVTNSEMEIALESMDINRDAPEPALSSTRTGCTTGYATGILIGNKLHLNPITEILQFHPSLKHIDDFEVQKSKNTTQEIIESDKPCVSLKYNSMGSEISRKYLKKMTALNDLKKMTALDDLSTMGPSEYLAPLCLRATVEGEVQKPSSRSSPSSLFALLYNLSWVCVFIF</sequence>
<reference evidence="3" key="1">
    <citation type="journal article" date="2017" name="Nat. Commun.">
        <title>The asparagus genome sheds light on the origin and evolution of a young Y chromosome.</title>
        <authorList>
            <person name="Harkess A."/>
            <person name="Zhou J."/>
            <person name="Xu C."/>
            <person name="Bowers J.E."/>
            <person name="Van der Hulst R."/>
            <person name="Ayyampalayam S."/>
            <person name="Mercati F."/>
            <person name="Riccardi P."/>
            <person name="McKain M.R."/>
            <person name="Kakrana A."/>
            <person name="Tang H."/>
            <person name="Ray J."/>
            <person name="Groenendijk J."/>
            <person name="Arikit S."/>
            <person name="Mathioni S.M."/>
            <person name="Nakano M."/>
            <person name="Shan H."/>
            <person name="Telgmann-Rauber A."/>
            <person name="Kanno A."/>
            <person name="Yue Z."/>
            <person name="Chen H."/>
            <person name="Li W."/>
            <person name="Chen Y."/>
            <person name="Xu X."/>
            <person name="Zhang Y."/>
            <person name="Luo S."/>
            <person name="Chen H."/>
            <person name="Gao J."/>
            <person name="Mao Z."/>
            <person name="Pires J.C."/>
            <person name="Luo M."/>
            <person name="Kudrna D."/>
            <person name="Wing R.A."/>
            <person name="Meyers B.C."/>
            <person name="Yi K."/>
            <person name="Kong H."/>
            <person name="Lavrijsen P."/>
            <person name="Sunseri F."/>
            <person name="Falavigna A."/>
            <person name="Ye Y."/>
            <person name="Leebens-Mack J.H."/>
            <person name="Chen G."/>
        </authorList>
    </citation>
    <scope>NUCLEOTIDE SEQUENCE [LARGE SCALE GENOMIC DNA]</scope>
    <source>
        <strain evidence="3">cv. DH0086</strain>
    </source>
</reference>
<dbReference type="GO" id="GO:0005634">
    <property type="term" value="C:nucleus"/>
    <property type="evidence" value="ECO:0007669"/>
    <property type="project" value="InterPro"/>
</dbReference>
<keyword evidence="3" id="KW-1185">Reference proteome</keyword>
<dbReference type="EMBL" id="CM007385">
    <property type="protein sequence ID" value="ONK70319.1"/>
    <property type="molecule type" value="Genomic_DNA"/>
</dbReference>
<evidence type="ECO:0000313" key="2">
    <source>
        <dbReference type="EMBL" id="ONK70319.1"/>
    </source>
</evidence>
<dbReference type="Pfam" id="PF03080">
    <property type="entry name" value="Neprosin"/>
    <property type="match status" value="1"/>
</dbReference>
<dbReference type="GO" id="GO:0006351">
    <property type="term" value="P:DNA-templated transcription"/>
    <property type="evidence" value="ECO:0007669"/>
    <property type="project" value="InterPro"/>
</dbReference>
<feature type="domain" description="Neprosin PEP catalytic" evidence="1">
    <location>
        <begin position="1"/>
        <end position="136"/>
    </location>
</feature>
<dbReference type="InterPro" id="IPR053168">
    <property type="entry name" value="Glutamic_endopeptidase"/>
</dbReference>
<evidence type="ECO:0000259" key="1">
    <source>
        <dbReference type="PROSITE" id="PS52045"/>
    </source>
</evidence>
<evidence type="ECO:0000313" key="3">
    <source>
        <dbReference type="Proteomes" id="UP000243459"/>
    </source>
</evidence>
<dbReference type="Gramene" id="ONK70319">
    <property type="protein sequence ID" value="ONK70319"/>
    <property type="gene ID" value="A4U43_C05F32500"/>
</dbReference>
<organism evidence="2 3">
    <name type="scientific">Asparagus officinalis</name>
    <name type="common">Garden asparagus</name>
    <dbReference type="NCBI Taxonomy" id="4686"/>
    <lineage>
        <taxon>Eukaryota</taxon>
        <taxon>Viridiplantae</taxon>
        <taxon>Streptophyta</taxon>
        <taxon>Embryophyta</taxon>
        <taxon>Tracheophyta</taxon>
        <taxon>Spermatophyta</taxon>
        <taxon>Magnoliopsida</taxon>
        <taxon>Liliopsida</taxon>
        <taxon>Asparagales</taxon>
        <taxon>Asparagaceae</taxon>
        <taxon>Asparagoideae</taxon>
        <taxon>Asparagus</taxon>
    </lineage>
</organism>
<dbReference type="PROSITE" id="PS52045">
    <property type="entry name" value="NEPROSIN_PEP_CD"/>
    <property type="match status" value="1"/>
</dbReference>
<dbReference type="PANTHER" id="PTHR31589:SF235">
    <property type="entry name" value="PROTEIN, PUTATIVE (DUF239)-RELATED"/>
    <property type="match status" value="1"/>
</dbReference>
<gene>
    <name evidence="2" type="ORF">A4U43_C05F32500</name>
</gene>
<dbReference type="AlphaFoldDB" id="A0A5P1F0J3"/>
<proteinExistence type="predicted"/>
<dbReference type="PANTHER" id="PTHR31589">
    <property type="entry name" value="PROTEIN, PUTATIVE (DUF239)-RELATED-RELATED"/>
    <property type="match status" value="1"/>
</dbReference>
<accession>A0A5P1F0J3</accession>
<dbReference type="Pfam" id="PF04801">
    <property type="entry name" value="RPC5"/>
    <property type="match status" value="1"/>
</dbReference>
<name>A0A5P1F0J3_ASPOF</name>
<dbReference type="InterPro" id="IPR006886">
    <property type="entry name" value="RNA_pol_III_Rpc5"/>
</dbReference>